<evidence type="ECO:0000313" key="1">
    <source>
        <dbReference type="EMBL" id="GAV07556.1"/>
    </source>
</evidence>
<reference evidence="1 2" key="1">
    <citation type="journal article" date="2016" name="Nat. Commun.">
        <title>Extremotolerant tardigrade genome and improved radiotolerance of human cultured cells by tardigrade-unique protein.</title>
        <authorList>
            <person name="Hashimoto T."/>
            <person name="Horikawa D.D."/>
            <person name="Saito Y."/>
            <person name="Kuwahara H."/>
            <person name="Kozuka-Hata H."/>
            <person name="Shin-I T."/>
            <person name="Minakuchi Y."/>
            <person name="Ohishi K."/>
            <person name="Motoyama A."/>
            <person name="Aizu T."/>
            <person name="Enomoto A."/>
            <person name="Kondo K."/>
            <person name="Tanaka S."/>
            <person name="Hara Y."/>
            <person name="Koshikawa S."/>
            <person name="Sagara H."/>
            <person name="Miura T."/>
            <person name="Yokobori S."/>
            <person name="Miyagawa K."/>
            <person name="Suzuki Y."/>
            <person name="Kubo T."/>
            <person name="Oyama M."/>
            <person name="Kohara Y."/>
            <person name="Fujiyama A."/>
            <person name="Arakawa K."/>
            <person name="Katayama T."/>
            <person name="Toyoda A."/>
            <person name="Kunieda T."/>
        </authorList>
    </citation>
    <scope>NUCLEOTIDE SEQUENCE [LARGE SCALE GENOMIC DNA]</scope>
    <source>
        <strain evidence="1 2">YOKOZUNA-1</strain>
    </source>
</reference>
<protein>
    <submittedName>
        <fullName evidence="1">Uncharacterized protein</fullName>
    </submittedName>
</protein>
<name>A0A1D1W2R2_RAMVA</name>
<organism evidence="1 2">
    <name type="scientific">Ramazzottius varieornatus</name>
    <name type="common">Water bear</name>
    <name type="synonym">Tardigrade</name>
    <dbReference type="NCBI Taxonomy" id="947166"/>
    <lineage>
        <taxon>Eukaryota</taxon>
        <taxon>Metazoa</taxon>
        <taxon>Ecdysozoa</taxon>
        <taxon>Tardigrada</taxon>
        <taxon>Eutardigrada</taxon>
        <taxon>Parachela</taxon>
        <taxon>Hypsibioidea</taxon>
        <taxon>Ramazzottiidae</taxon>
        <taxon>Ramazzottius</taxon>
    </lineage>
</organism>
<dbReference type="AlphaFoldDB" id="A0A1D1W2R2"/>
<gene>
    <name evidence="1" type="primary">RvY_17379-1</name>
    <name evidence="1" type="synonym">RvY_17379.1</name>
    <name evidence="1" type="ORF">RvY_17379</name>
</gene>
<sequence length="77" mass="8725">MLDIKKDLAEVKRDIAEVKEQGEMRKIVDKSFLLQSKMLKAVEIFVGLIGANTTERLQLLKNAATAFDGHFRVFFAV</sequence>
<proteinExistence type="predicted"/>
<dbReference type="Proteomes" id="UP000186922">
    <property type="component" value="Unassembled WGS sequence"/>
</dbReference>
<evidence type="ECO:0000313" key="2">
    <source>
        <dbReference type="Proteomes" id="UP000186922"/>
    </source>
</evidence>
<dbReference type="EMBL" id="BDGG01000015">
    <property type="protein sequence ID" value="GAV07556.1"/>
    <property type="molecule type" value="Genomic_DNA"/>
</dbReference>
<comment type="caution">
    <text evidence="1">The sequence shown here is derived from an EMBL/GenBank/DDBJ whole genome shotgun (WGS) entry which is preliminary data.</text>
</comment>
<keyword evidence="2" id="KW-1185">Reference proteome</keyword>
<accession>A0A1D1W2R2</accession>